<dbReference type="AlphaFoldDB" id="A0AAV2MRL1"/>
<evidence type="ECO:0000313" key="2">
    <source>
        <dbReference type="Proteomes" id="UP001497482"/>
    </source>
</evidence>
<accession>A0AAV2MRL1</accession>
<organism evidence="1 2">
    <name type="scientific">Knipowitschia caucasica</name>
    <name type="common">Caucasian dwarf goby</name>
    <name type="synonym">Pomatoschistus caucasicus</name>
    <dbReference type="NCBI Taxonomy" id="637954"/>
    <lineage>
        <taxon>Eukaryota</taxon>
        <taxon>Metazoa</taxon>
        <taxon>Chordata</taxon>
        <taxon>Craniata</taxon>
        <taxon>Vertebrata</taxon>
        <taxon>Euteleostomi</taxon>
        <taxon>Actinopterygii</taxon>
        <taxon>Neopterygii</taxon>
        <taxon>Teleostei</taxon>
        <taxon>Neoteleostei</taxon>
        <taxon>Acanthomorphata</taxon>
        <taxon>Gobiaria</taxon>
        <taxon>Gobiiformes</taxon>
        <taxon>Gobioidei</taxon>
        <taxon>Gobiidae</taxon>
        <taxon>Gobiinae</taxon>
        <taxon>Knipowitschia</taxon>
    </lineage>
</organism>
<dbReference type="Proteomes" id="UP001497482">
    <property type="component" value="Chromosome 9"/>
</dbReference>
<proteinExistence type="predicted"/>
<evidence type="ECO:0000313" key="1">
    <source>
        <dbReference type="EMBL" id="CAL1616212.1"/>
    </source>
</evidence>
<keyword evidence="2" id="KW-1185">Reference proteome</keyword>
<name>A0AAV2MRL1_KNICA</name>
<dbReference type="EMBL" id="OZ035831">
    <property type="protein sequence ID" value="CAL1616212.1"/>
    <property type="molecule type" value="Genomic_DNA"/>
</dbReference>
<gene>
    <name evidence="1" type="ORF">KC01_LOCUS42019</name>
</gene>
<sequence length="89" mass="9599">MRADISHHVCSSSTRQVWTVQKPLEPQPGGRACVFRTGSEEGQGGSHNGDRTSVFVVFVFPVASVGVLTLKEPVNCEDLRHETVPPASP</sequence>
<reference evidence="1 2" key="1">
    <citation type="submission" date="2024-04" db="EMBL/GenBank/DDBJ databases">
        <authorList>
            <person name="Waldvogel A.-M."/>
            <person name="Schoenle A."/>
        </authorList>
    </citation>
    <scope>NUCLEOTIDE SEQUENCE [LARGE SCALE GENOMIC DNA]</scope>
</reference>
<protein>
    <submittedName>
        <fullName evidence="1">Uncharacterized protein</fullName>
    </submittedName>
</protein>